<dbReference type="HOGENOM" id="CLU_009583_2_1_5"/>
<feature type="domain" description="Glycosyltransferase subfamily 4-like N-terminal" evidence="1">
    <location>
        <begin position="36"/>
        <end position="183"/>
    </location>
</feature>
<dbReference type="GO" id="GO:0016757">
    <property type="term" value="F:glycosyltransferase activity"/>
    <property type="evidence" value="ECO:0007669"/>
    <property type="project" value="UniProtKB-ARBA"/>
</dbReference>
<evidence type="ECO:0000313" key="3">
    <source>
        <dbReference type="Proteomes" id="UP000004507"/>
    </source>
</evidence>
<organism evidence="2 3">
    <name type="scientific">Yoonia vestfoldensis SKA53</name>
    <dbReference type="NCBI Taxonomy" id="314232"/>
    <lineage>
        <taxon>Bacteria</taxon>
        <taxon>Pseudomonadati</taxon>
        <taxon>Pseudomonadota</taxon>
        <taxon>Alphaproteobacteria</taxon>
        <taxon>Rhodobacterales</taxon>
        <taxon>Paracoccaceae</taxon>
        <taxon>Yoonia</taxon>
    </lineage>
</organism>
<accession>A3V8H3</accession>
<protein>
    <submittedName>
        <fullName evidence="2">Glycosyltransferase, group 1</fullName>
    </submittedName>
</protein>
<name>A3V8H3_9RHOB</name>
<reference evidence="2 3" key="1">
    <citation type="submission" date="2006-01" db="EMBL/GenBank/DDBJ databases">
        <authorList>
            <person name="Hagstrom A."/>
            <person name="Ferriera S."/>
            <person name="Johnson J."/>
            <person name="Kravitz S."/>
            <person name="Halpern A."/>
            <person name="Remington K."/>
            <person name="Beeson K."/>
            <person name="Tran B."/>
            <person name="Rogers Y.-H."/>
            <person name="Friedman R."/>
            <person name="Venter J.C."/>
        </authorList>
    </citation>
    <scope>NUCLEOTIDE SEQUENCE [LARGE SCALE GENOMIC DNA]</scope>
    <source>
        <strain evidence="2 3">SKA53</strain>
    </source>
</reference>
<dbReference type="EMBL" id="AAMS01000008">
    <property type="protein sequence ID" value="EAQ05625.1"/>
    <property type="molecule type" value="Genomic_DNA"/>
</dbReference>
<dbReference type="STRING" id="314232.SKA53_01024"/>
<evidence type="ECO:0000313" key="2">
    <source>
        <dbReference type="EMBL" id="EAQ05625.1"/>
    </source>
</evidence>
<sequence length="377" mass="40415">MKVLHVTPSFYPATFWGGPIFSTKAICDGIAAAPDFSLRVLTTDAAGPAVRDRLRRVPLPYRVDYTRRIAGHSIAPGLLARLPAAMLWADVVHLTGTYSFPTLPVLGLARALRKPVVWSPRGALQATQDWPAAPRLRAKQAFEQAANLLRPAQTILHVTAPIEAAASRARLPDIQVTVIPNCVTIPPVTKRPYRPQGALRLMYLGRLHPKKGVDLLIAAMAALPVHVTLDIYGTGIPAHEAGLRAAAAGDPRIRFHGDVQASAKARAFGRADLCVLPSHSENFGITVAEALAHRVPVLTTTDTPWRRLAMMAAGACIDPACDDLAEAILRLGAGDLAAMGARGRDWMIRDFAPDAMVAGFASLYRSLATGEPQMVNA</sequence>
<keyword evidence="3" id="KW-1185">Reference proteome</keyword>
<dbReference type="AlphaFoldDB" id="A3V8H3"/>
<keyword evidence="2" id="KW-0808">Transferase</keyword>
<dbReference type="Pfam" id="PF13692">
    <property type="entry name" value="Glyco_trans_1_4"/>
    <property type="match status" value="1"/>
</dbReference>
<dbReference type="SUPFAM" id="SSF53756">
    <property type="entry name" value="UDP-Glycosyltransferase/glycogen phosphorylase"/>
    <property type="match status" value="1"/>
</dbReference>
<dbReference type="Gene3D" id="3.40.50.2000">
    <property type="entry name" value="Glycogen Phosphorylase B"/>
    <property type="match status" value="2"/>
</dbReference>
<dbReference type="OrthoDB" id="529131at2"/>
<proteinExistence type="predicted"/>
<dbReference type="PANTHER" id="PTHR12526">
    <property type="entry name" value="GLYCOSYLTRANSFERASE"/>
    <property type="match status" value="1"/>
</dbReference>
<dbReference type="Proteomes" id="UP000004507">
    <property type="component" value="Unassembled WGS sequence"/>
</dbReference>
<dbReference type="InterPro" id="IPR028098">
    <property type="entry name" value="Glyco_trans_4-like_N"/>
</dbReference>
<comment type="caution">
    <text evidence="2">The sequence shown here is derived from an EMBL/GenBank/DDBJ whole genome shotgun (WGS) entry which is preliminary data.</text>
</comment>
<evidence type="ECO:0000259" key="1">
    <source>
        <dbReference type="Pfam" id="PF13439"/>
    </source>
</evidence>
<gene>
    <name evidence="2" type="ORF">SKA53_01024</name>
</gene>
<dbReference type="RefSeq" id="WP_007204165.1">
    <property type="nucleotide sequence ID" value="NZ_CH672414.1"/>
</dbReference>
<dbReference type="eggNOG" id="COG0438">
    <property type="taxonomic scope" value="Bacteria"/>
</dbReference>
<dbReference type="Pfam" id="PF13439">
    <property type="entry name" value="Glyco_transf_4"/>
    <property type="match status" value="1"/>
</dbReference>